<dbReference type="SUPFAM" id="SSF48371">
    <property type="entry name" value="ARM repeat"/>
    <property type="match status" value="1"/>
</dbReference>
<protein>
    <recommendedName>
        <fullName evidence="3">HEAT repeat domain-containing protein</fullName>
    </recommendedName>
</protein>
<evidence type="ECO:0000313" key="1">
    <source>
        <dbReference type="EMBL" id="MFC5922773.1"/>
    </source>
</evidence>
<proteinExistence type="predicted"/>
<accession>A0ABW1H1H8</accession>
<gene>
    <name evidence="1" type="ORF">ACFQGL_05385</name>
</gene>
<evidence type="ECO:0008006" key="3">
    <source>
        <dbReference type="Google" id="ProtNLM"/>
    </source>
</evidence>
<reference evidence="2" key="1">
    <citation type="journal article" date="2019" name="Int. J. Syst. Evol. Microbiol.">
        <title>The Global Catalogue of Microorganisms (GCM) 10K type strain sequencing project: providing services to taxonomists for standard genome sequencing and annotation.</title>
        <authorList>
            <consortium name="The Broad Institute Genomics Platform"/>
            <consortium name="The Broad Institute Genome Sequencing Center for Infectious Disease"/>
            <person name="Wu L."/>
            <person name="Ma J."/>
        </authorList>
    </citation>
    <scope>NUCLEOTIDE SEQUENCE [LARGE SCALE GENOMIC DNA]</scope>
    <source>
        <strain evidence="2">CGMCC 4.7144</strain>
    </source>
</reference>
<dbReference type="RefSeq" id="WP_377506264.1">
    <property type="nucleotide sequence ID" value="NZ_JBHSQS010000003.1"/>
</dbReference>
<dbReference type="EMBL" id="JBHSQS010000003">
    <property type="protein sequence ID" value="MFC5922773.1"/>
    <property type="molecule type" value="Genomic_DNA"/>
</dbReference>
<sequence>MNNEARFAAVAALIGLAGSRDYRDRADAGSGLARFAEVADARKTLLDLVLDTDDTFVTRTTAEALLRRQDSVGFAVVAAALDRADANHADWIHSAVLAVFEVFGRDRDAAVRECAPLTRDADDHVRNGANQLIEMLAEINPVLVPTEND</sequence>
<keyword evidence="2" id="KW-1185">Reference proteome</keyword>
<organism evidence="1 2">
    <name type="scientific">Micromonospora vulcania</name>
    <dbReference type="NCBI Taxonomy" id="1441873"/>
    <lineage>
        <taxon>Bacteria</taxon>
        <taxon>Bacillati</taxon>
        <taxon>Actinomycetota</taxon>
        <taxon>Actinomycetes</taxon>
        <taxon>Micromonosporales</taxon>
        <taxon>Micromonosporaceae</taxon>
        <taxon>Micromonospora</taxon>
    </lineage>
</organism>
<dbReference type="InterPro" id="IPR016024">
    <property type="entry name" value="ARM-type_fold"/>
</dbReference>
<evidence type="ECO:0000313" key="2">
    <source>
        <dbReference type="Proteomes" id="UP001596226"/>
    </source>
</evidence>
<dbReference type="Proteomes" id="UP001596226">
    <property type="component" value="Unassembled WGS sequence"/>
</dbReference>
<name>A0ABW1H1H8_9ACTN</name>
<comment type="caution">
    <text evidence="1">The sequence shown here is derived from an EMBL/GenBank/DDBJ whole genome shotgun (WGS) entry which is preliminary data.</text>
</comment>